<feature type="region of interest" description="Disordered" evidence="1">
    <location>
        <begin position="103"/>
        <end position="126"/>
    </location>
</feature>
<dbReference type="PANTHER" id="PTHR36696:SF1">
    <property type="entry name" value="EF-HAND DOMAIN-CONTAINING PROTEIN"/>
    <property type="match status" value="1"/>
</dbReference>
<comment type="caution">
    <text evidence="2">The sequence shown here is derived from an EMBL/GenBank/DDBJ whole genome shotgun (WGS) entry which is preliminary data.</text>
</comment>
<feature type="compositionally biased region" description="Low complexity" evidence="1">
    <location>
        <begin position="69"/>
        <end position="79"/>
    </location>
</feature>
<dbReference type="Proteomes" id="UP001497497">
    <property type="component" value="Unassembled WGS sequence"/>
</dbReference>
<name>A0AAV2IFR0_LYMST</name>
<reference evidence="2 3" key="1">
    <citation type="submission" date="2024-04" db="EMBL/GenBank/DDBJ databases">
        <authorList>
            <consortium name="Genoscope - CEA"/>
            <person name="William W."/>
        </authorList>
    </citation>
    <scope>NUCLEOTIDE SEQUENCE [LARGE SCALE GENOMIC DNA]</scope>
</reference>
<evidence type="ECO:0000313" key="3">
    <source>
        <dbReference type="Proteomes" id="UP001497497"/>
    </source>
</evidence>
<dbReference type="EMBL" id="CAXITT010000625">
    <property type="protein sequence ID" value="CAL1544481.1"/>
    <property type="molecule type" value="Genomic_DNA"/>
</dbReference>
<proteinExistence type="predicted"/>
<accession>A0AAV2IFR0</accession>
<sequence>MESARPKFEETVDLVELLTSNKVRDTKGLTRTPLASAKTRRACPKKGKMPGRTRKRRGRKKGTKEAEAGEQGEAAQSEEQQNDGGLASGVRTALSYDLQVPDLPDLDLSQQGHTKSNRGKATKTPISAPVVRDKTVEQVVPDEPVYNFYDFGDLAATTAAMEENTTPKSAAAAPASVNDRMVLSLQSSRFELPMDMRKLEKLTPQDYLRKYCVITTRRRSLYQKMYQKHRGKAGHIQGKFQLCEALKDVLVNTITYSQAEELCDLLEVDDETCVDLDLFSGMAALAERILYPEFLTEATADKTEYQKEKVECADFSALEWKLHGVKVSPPVRKILSSL</sequence>
<keyword evidence="3" id="KW-1185">Reference proteome</keyword>
<dbReference type="AlphaFoldDB" id="A0AAV2IFR0"/>
<evidence type="ECO:0000256" key="1">
    <source>
        <dbReference type="SAM" id="MobiDB-lite"/>
    </source>
</evidence>
<evidence type="ECO:0000313" key="2">
    <source>
        <dbReference type="EMBL" id="CAL1544481.1"/>
    </source>
</evidence>
<feature type="region of interest" description="Disordered" evidence="1">
    <location>
        <begin position="18"/>
        <end position="85"/>
    </location>
</feature>
<feature type="compositionally biased region" description="Basic residues" evidence="1">
    <location>
        <begin position="38"/>
        <end position="62"/>
    </location>
</feature>
<protein>
    <submittedName>
        <fullName evidence="2">Uncharacterized protein</fullName>
    </submittedName>
</protein>
<dbReference type="PANTHER" id="PTHR36696">
    <property type="entry name" value="AGAP012002-PA"/>
    <property type="match status" value="1"/>
</dbReference>
<organism evidence="2 3">
    <name type="scientific">Lymnaea stagnalis</name>
    <name type="common">Great pond snail</name>
    <name type="synonym">Helix stagnalis</name>
    <dbReference type="NCBI Taxonomy" id="6523"/>
    <lineage>
        <taxon>Eukaryota</taxon>
        <taxon>Metazoa</taxon>
        <taxon>Spiralia</taxon>
        <taxon>Lophotrochozoa</taxon>
        <taxon>Mollusca</taxon>
        <taxon>Gastropoda</taxon>
        <taxon>Heterobranchia</taxon>
        <taxon>Euthyneura</taxon>
        <taxon>Panpulmonata</taxon>
        <taxon>Hygrophila</taxon>
        <taxon>Lymnaeoidea</taxon>
        <taxon>Lymnaeidae</taxon>
        <taxon>Lymnaea</taxon>
    </lineage>
</organism>
<gene>
    <name evidence="2" type="ORF">GSLYS_00017994001</name>
</gene>